<dbReference type="PANTHER" id="PTHR42798:SF7">
    <property type="entry name" value="ALPHA-D-RIBOSE 1-METHYLPHOSPHONATE 5-TRIPHOSPHATE SYNTHASE SUBUNIT PHNL"/>
    <property type="match status" value="1"/>
</dbReference>
<organism evidence="6 7">
    <name type="scientific">Acetobacterium woodii (strain ATCC 29683 / DSM 1030 / JCM 2381 / KCTC 1655 / WB1)</name>
    <dbReference type="NCBI Taxonomy" id="931626"/>
    <lineage>
        <taxon>Bacteria</taxon>
        <taxon>Bacillati</taxon>
        <taxon>Bacillota</taxon>
        <taxon>Clostridia</taxon>
        <taxon>Eubacteriales</taxon>
        <taxon>Eubacteriaceae</taxon>
        <taxon>Acetobacterium</taxon>
    </lineage>
</organism>
<dbReference type="InterPro" id="IPR017911">
    <property type="entry name" value="MacB-like_ATP-bd"/>
</dbReference>
<keyword evidence="4 6" id="KW-0067">ATP-binding</keyword>
<dbReference type="PROSITE" id="PS00211">
    <property type="entry name" value="ABC_TRANSPORTER_1"/>
    <property type="match status" value="1"/>
</dbReference>
<evidence type="ECO:0000256" key="4">
    <source>
        <dbReference type="ARBA" id="ARBA00022840"/>
    </source>
</evidence>
<dbReference type="AlphaFoldDB" id="H6LCK9"/>
<keyword evidence="2" id="KW-0813">Transport</keyword>
<dbReference type="PANTHER" id="PTHR42798">
    <property type="entry name" value="LIPOPROTEIN-RELEASING SYSTEM ATP-BINDING PROTEIN LOLD"/>
    <property type="match status" value="1"/>
</dbReference>
<dbReference type="GO" id="GO:0098796">
    <property type="term" value="C:membrane protein complex"/>
    <property type="evidence" value="ECO:0007669"/>
    <property type="project" value="UniProtKB-ARBA"/>
</dbReference>
<reference evidence="7" key="1">
    <citation type="submission" date="2011-07" db="EMBL/GenBank/DDBJ databases">
        <title>Complete genome sequence of Acetobacterium woodii.</title>
        <authorList>
            <person name="Poehlein A."/>
            <person name="Schmidt S."/>
            <person name="Kaster A.-K."/>
            <person name="Goenrich M."/>
            <person name="Vollmers J."/>
            <person name="Thuermer A."/>
            <person name="Gottschalk G."/>
            <person name="Thauer R.K."/>
            <person name="Daniel R."/>
            <person name="Mueller V."/>
        </authorList>
    </citation>
    <scope>NUCLEOTIDE SEQUENCE [LARGE SCALE GENOMIC DNA]</scope>
    <source>
        <strain evidence="7">ATCC 29683 / DSM 1030 / JCM 2381 / KCTC 1655 / WB1</strain>
    </source>
</reference>
<dbReference type="eggNOG" id="COG1136">
    <property type="taxonomic scope" value="Bacteria"/>
</dbReference>
<evidence type="ECO:0000256" key="2">
    <source>
        <dbReference type="ARBA" id="ARBA00022448"/>
    </source>
</evidence>
<dbReference type="InterPro" id="IPR017871">
    <property type="entry name" value="ABC_transporter-like_CS"/>
</dbReference>
<dbReference type="OrthoDB" id="9802264at2"/>
<dbReference type="SUPFAM" id="SSF52540">
    <property type="entry name" value="P-loop containing nucleoside triphosphate hydrolases"/>
    <property type="match status" value="1"/>
</dbReference>
<dbReference type="SMART" id="SM00382">
    <property type="entry name" value="AAA"/>
    <property type="match status" value="1"/>
</dbReference>
<keyword evidence="3" id="KW-0547">Nucleotide-binding</keyword>
<dbReference type="Proteomes" id="UP000007177">
    <property type="component" value="Chromosome"/>
</dbReference>
<dbReference type="InterPro" id="IPR003439">
    <property type="entry name" value="ABC_transporter-like_ATP-bd"/>
</dbReference>
<accession>H6LCK9</accession>
<gene>
    <name evidence="6" type="ordered locus">Awo_c10050</name>
</gene>
<dbReference type="HOGENOM" id="CLU_000604_1_22_9"/>
<dbReference type="CDD" id="cd03255">
    <property type="entry name" value="ABC_MJ0796_LolCDE_FtsE"/>
    <property type="match status" value="1"/>
</dbReference>
<dbReference type="GO" id="GO:0005524">
    <property type="term" value="F:ATP binding"/>
    <property type="evidence" value="ECO:0007669"/>
    <property type="project" value="UniProtKB-KW"/>
</dbReference>
<proteinExistence type="inferred from homology"/>
<dbReference type="GO" id="GO:0016887">
    <property type="term" value="F:ATP hydrolysis activity"/>
    <property type="evidence" value="ECO:0007669"/>
    <property type="project" value="InterPro"/>
</dbReference>
<comment type="similarity">
    <text evidence="1">Belongs to the ABC transporter superfamily.</text>
</comment>
<evidence type="ECO:0000256" key="3">
    <source>
        <dbReference type="ARBA" id="ARBA00022741"/>
    </source>
</evidence>
<protein>
    <submittedName>
        <fullName evidence="6">ABC transport system ATP-binding protein</fullName>
    </submittedName>
</protein>
<dbReference type="GO" id="GO:0022857">
    <property type="term" value="F:transmembrane transporter activity"/>
    <property type="evidence" value="ECO:0007669"/>
    <property type="project" value="UniProtKB-ARBA"/>
</dbReference>
<reference evidence="6 7" key="2">
    <citation type="journal article" date="2012" name="PLoS ONE">
        <title>An ancient pathway combining carbon dioxide fixation with the generation and utilization of a sodium ion gradient for ATP synthesis.</title>
        <authorList>
            <person name="Poehlein A."/>
            <person name="Schmidt S."/>
            <person name="Kaster A.K."/>
            <person name="Goenrich M."/>
            <person name="Vollmers J."/>
            <person name="Thurmer A."/>
            <person name="Bertsch J."/>
            <person name="Schuchmann K."/>
            <person name="Voigt B."/>
            <person name="Hecker M."/>
            <person name="Daniel R."/>
            <person name="Thauer R.K."/>
            <person name="Gottschalk G."/>
            <person name="Muller V."/>
        </authorList>
    </citation>
    <scope>NUCLEOTIDE SEQUENCE [LARGE SCALE GENOMIC DNA]</scope>
    <source>
        <strain evidence="7">ATCC 29683 / DSM 1030 / JCM 2381 / KCTC 1655 / WB1</strain>
    </source>
</reference>
<dbReference type="RefSeq" id="WP_014355394.1">
    <property type="nucleotide sequence ID" value="NC_016894.1"/>
</dbReference>
<evidence type="ECO:0000259" key="5">
    <source>
        <dbReference type="PROSITE" id="PS50893"/>
    </source>
</evidence>
<dbReference type="Gene3D" id="3.40.50.300">
    <property type="entry name" value="P-loop containing nucleotide triphosphate hydrolases"/>
    <property type="match status" value="1"/>
</dbReference>
<keyword evidence="7" id="KW-1185">Reference proteome</keyword>
<dbReference type="STRING" id="931626.Awo_c10050"/>
<evidence type="ECO:0000313" key="6">
    <source>
        <dbReference type="EMBL" id="AFA47791.1"/>
    </source>
</evidence>
<dbReference type="EMBL" id="CP002987">
    <property type="protein sequence ID" value="AFA47791.1"/>
    <property type="molecule type" value="Genomic_DNA"/>
</dbReference>
<sequence>MDILQICNLKKTYRKKISKTNVVETMAIDKIDFRIESGSFISIMGKSGCGKTTLLKLIGGLDTPTEGEILYKGQPLAELSHDQLAQYRREQIGFVFQDYNLMDSLTIKENIMLPMLLDNKKLKEIEKSVICFTQRFGIRKHLNKYPGELSGGEQQRVSICRALSNNPKLILADEPTGNLDSKSSKEVVTCLKELNQELRKTVILVTHDPYIASFADEVLLLKDGKIERRLVKYMEKDQFFKILIEHLNVY</sequence>
<evidence type="ECO:0000313" key="7">
    <source>
        <dbReference type="Proteomes" id="UP000007177"/>
    </source>
</evidence>
<dbReference type="PROSITE" id="PS50893">
    <property type="entry name" value="ABC_TRANSPORTER_2"/>
    <property type="match status" value="1"/>
</dbReference>
<name>H6LCK9_ACEWD</name>
<feature type="domain" description="ABC transporter" evidence="5">
    <location>
        <begin position="4"/>
        <end position="248"/>
    </location>
</feature>
<evidence type="ECO:0000256" key="1">
    <source>
        <dbReference type="ARBA" id="ARBA00005417"/>
    </source>
</evidence>
<dbReference type="InterPro" id="IPR027417">
    <property type="entry name" value="P-loop_NTPase"/>
</dbReference>
<dbReference type="InterPro" id="IPR003593">
    <property type="entry name" value="AAA+_ATPase"/>
</dbReference>
<dbReference type="KEGG" id="awo:Awo_c10050"/>
<dbReference type="Pfam" id="PF00005">
    <property type="entry name" value="ABC_tran"/>
    <property type="match status" value="1"/>
</dbReference>
<dbReference type="FunFam" id="3.40.50.300:FF:000032">
    <property type="entry name" value="Export ABC transporter ATP-binding protein"/>
    <property type="match status" value="1"/>
</dbReference>